<dbReference type="InterPro" id="IPR039265">
    <property type="entry name" value="DIR1-like"/>
</dbReference>
<dbReference type="Proteomes" id="UP000515121">
    <property type="component" value="Unplaced"/>
</dbReference>
<feature type="chain" id="PRO_5027798690" evidence="1">
    <location>
        <begin position="25"/>
        <end position="105"/>
    </location>
</feature>
<dbReference type="Pfam" id="PF14368">
    <property type="entry name" value="LTP_2"/>
    <property type="match status" value="1"/>
</dbReference>
<sequence>MAMASGKLLVHCLVAVLLIVLVEGANEPTICDIPMAKLNLCRPAVTGKNPPAPTKECCSLIKHASLTCLCNFKDALPALNIDPANAFALPKKCKSNAPIPPQCKA</sequence>
<dbReference type="GO" id="GO:0009627">
    <property type="term" value="P:systemic acquired resistance"/>
    <property type="evidence" value="ECO:0007669"/>
    <property type="project" value="InterPro"/>
</dbReference>
<keyword evidence="1" id="KW-0732">Signal</keyword>
<proteinExistence type="predicted"/>
<dbReference type="InterPro" id="IPR016140">
    <property type="entry name" value="Bifunc_inhib/LTP/seed_store"/>
</dbReference>
<accession>A0A6P5WNG1</accession>
<dbReference type="Gene3D" id="1.10.110.10">
    <property type="entry name" value="Plant lipid-transfer and hydrophobic proteins"/>
    <property type="match status" value="1"/>
</dbReference>
<dbReference type="GO" id="GO:0005504">
    <property type="term" value="F:fatty acid binding"/>
    <property type="evidence" value="ECO:0007669"/>
    <property type="project" value="InterPro"/>
</dbReference>
<dbReference type="PANTHER" id="PTHR33122:SF43">
    <property type="entry name" value="BIFUNCTIONAL INHIBITOR_PLANT LIPID TRANSFER PROTEIN_SEED STORAGE HELICAL DOMAIN-CONTAINING PROTEIN"/>
    <property type="match status" value="1"/>
</dbReference>
<dbReference type="RefSeq" id="XP_022717665.1">
    <property type="nucleotide sequence ID" value="XM_022861930.1"/>
</dbReference>
<reference evidence="4" key="1">
    <citation type="submission" date="2025-08" db="UniProtKB">
        <authorList>
            <consortium name="RefSeq"/>
        </authorList>
    </citation>
    <scope>IDENTIFICATION</scope>
    <source>
        <tissue evidence="4">Fruit stalk</tissue>
    </source>
</reference>
<evidence type="ECO:0000313" key="4">
    <source>
        <dbReference type="RefSeq" id="XP_022717665.1"/>
    </source>
</evidence>
<dbReference type="OrthoDB" id="656626at2759"/>
<dbReference type="InterPro" id="IPR044741">
    <property type="entry name" value="NsLTP-like"/>
</dbReference>
<feature type="signal peptide" evidence="1">
    <location>
        <begin position="1"/>
        <end position="24"/>
    </location>
</feature>
<evidence type="ECO:0000313" key="3">
    <source>
        <dbReference type="Proteomes" id="UP000515121"/>
    </source>
</evidence>
<dbReference type="InterPro" id="IPR036312">
    <property type="entry name" value="Bifun_inhib/LTP/seed_sf"/>
</dbReference>
<organism evidence="3 4">
    <name type="scientific">Durio zibethinus</name>
    <name type="common">Durian</name>
    <dbReference type="NCBI Taxonomy" id="66656"/>
    <lineage>
        <taxon>Eukaryota</taxon>
        <taxon>Viridiplantae</taxon>
        <taxon>Streptophyta</taxon>
        <taxon>Embryophyta</taxon>
        <taxon>Tracheophyta</taxon>
        <taxon>Spermatophyta</taxon>
        <taxon>Magnoliopsida</taxon>
        <taxon>eudicotyledons</taxon>
        <taxon>Gunneridae</taxon>
        <taxon>Pentapetalae</taxon>
        <taxon>rosids</taxon>
        <taxon>malvids</taxon>
        <taxon>Malvales</taxon>
        <taxon>Malvaceae</taxon>
        <taxon>Helicteroideae</taxon>
        <taxon>Durio</taxon>
    </lineage>
</organism>
<gene>
    <name evidence="4" type="primary">LOC111276118</name>
</gene>
<evidence type="ECO:0000256" key="1">
    <source>
        <dbReference type="SAM" id="SignalP"/>
    </source>
</evidence>
<protein>
    <submittedName>
        <fullName evidence="4">Lipid-transfer protein DIR1</fullName>
    </submittedName>
</protein>
<dbReference type="GeneID" id="111276118"/>
<evidence type="ECO:0000259" key="2">
    <source>
        <dbReference type="Pfam" id="PF14368"/>
    </source>
</evidence>
<dbReference type="AlphaFoldDB" id="A0A6P5WNG1"/>
<dbReference type="PANTHER" id="PTHR33122">
    <property type="entry name" value="LIPID BINDING PROTEIN-RELATED"/>
    <property type="match status" value="1"/>
</dbReference>
<dbReference type="CDD" id="cd04660">
    <property type="entry name" value="nsLTP_like"/>
    <property type="match status" value="1"/>
</dbReference>
<keyword evidence="3" id="KW-1185">Reference proteome</keyword>
<name>A0A6P5WNG1_DURZI</name>
<dbReference type="KEGG" id="dzi:111276118"/>
<feature type="domain" description="Bifunctional inhibitor/plant lipid transfer protein/seed storage helical" evidence="2">
    <location>
        <begin position="25"/>
        <end position="103"/>
    </location>
</feature>
<dbReference type="SUPFAM" id="SSF47699">
    <property type="entry name" value="Bifunctional inhibitor/lipid-transfer protein/seed storage 2S albumin"/>
    <property type="match status" value="1"/>
</dbReference>